<dbReference type="InterPro" id="IPR020904">
    <property type="entry name" value="Sc_DH/Rdtase_CS"/>
</dbReference>
<keyword evidence="5" id="KW-1185">Reference proteome</keyword>
<dbReference type="SUPFAM" id="SSF51735">
    <property type="entry name" value="NAD(P)-binding Rossmann-fold domains"/>
    <property type="match status" value="1"/>
</dbReference>
<dbReference type="CDD" id="cd05233">
    <property type="entry name" value="SDR_c"/>
    <property type="match status" value="1"/>
</dbReference>
<protein>
    <submittedName>
        <fullName evidence="4">SDR family oxidoreductase</fullName>
    </submittedName>
</protein>
<dbReference type="PROSITE" id="PS00061">
    <property type="entry name" value="ADH_SHORT"/>
    <property type="match status" value="1"/>
</dbReference>
<proteinExistence type="inferred from homology"/>
<dbReference type="Proteomes" id="UP001299970">
    <property type="component" value="Unassembled WGS sequence"/>
</dbReference>
<name>A0ABS9TIX1_9PSEU</name>
<comment type="similarity">
    <text evidence="1 3">Belongs to the short-chain dehydrogenases/reductases (SDR) family.</text>
</comment>
<dbReference type="PANTHER" id="PTHR43115:SF4">
    <property type="entry name" value="DEHYDROGENASE_REDUCTASE SDR FAMILY MEMBER 11"/>
    <property type="match status" value="1"/>
</dbReference>
<dbReference type="InterPro" id="IPR002347">
    <property type="entry name" value="SDR_fam"/>
</dbReference>
<dbReference type="Gene3D" id="3.40.50.720">
    <property type="entry name" value="NAD(P)-binding Rossmann-like Domain"/>
    <property type="match status" value="1"/>
</dbReference>
<reference evidence="4 5" key="1">
    <citation type="submission" date="2022-03" db="EMBL/GenBank/DDBJ databases">
        <title>Pseudonocardia alaer sp. nov., a novel actinomycete isolated from reed forest soil.</title>
        <authorList>
            <person name="Wang L."/>
        </authorList>
    </citation>
    <scope>NUCLEOTIDE SEQUENCE [LARGE SCALE GENOMIC DNA]</scope>
    <source>
        <strain evidence="4 5">Y-16303</strain>
    </source>
</reference>
<keyword evidence="2" id="KW-0560">Oxidoreductase</keyword>
<evidence type="ECO:0000313" key="4">
    <source>
        <dbReference type="EMBL" id="MCH6168496.1"/>
    </source>
</evidence>
<evidence type="ECO:0000313" key="5">
    <source>
        <dbReference type="Proteomes" id="UP001299970"/>
    </source>
</evidence>
<dbReference type="PRINTS" id="PR00080">
    <property type="entry name" value="SDRFAMILY"/>
</dbReference>
<sequence length="272" mass="28368">MNATSRSVAVVTGAARGFGREIARRLLTRGHHVVITDLDDHAVTVTAKELARAGDGLVVGIAADARVAADHRRVAASAAELGPVTAWVNNAGVLRSGPVWEQPEADQALMVDVNIMGVIHGSRAAVEVMRERGGHLLNIASMSAHGPVPGLAVYAASKSAVLNFSTSLQGDLDLARVPIRVHALCPDAADTALVRDEQSSPDVALLFSQRTLLAPGAVADAAVALLDGRRLVRSLPTHRAGLARLGALIPRVALPALALLRAQGDRRRTGRA</sequence>
<gene>
    <name evidence="4" type="ORF">MMF94_22615</name>
</gene>
<accession>A0ABS9TIX1</accession>
<organism evidence="4 5">
    <name type="scientific">Pseudonocardia alaniniphila</name>
    <dbReference type="NCBI Taxonomy" id="75291"/>
    <lineage>
        <taxon>Bacteria</taxon>
        <taxon>Bacillati</taxon>
        <taxon>Actinomycetota</taxon>
        <taxon>Actinomycetes</taxon>
        <taxon>Pseudonocardiales</taxon>
        <taxon>Pseudonocardiaceae</taxon>
        <taxon>Pseudonocardia</taxon>
    </lineage>
</organism>
<evidence type="ECO:0000256" key="3">
    <source>
        <dbReference type="RuleBase" id="RU000363"/>
    </source>
</evidence>
<dbReference type="PANTHER" id="PTHR43115">
    <property type="entry name" value="DEHYDROGENASE/REDUCTASE SDR FAMILY MEMBER 11"/>
    <property type="match status" value="1"/>
</dbReference>
<dbReference type="InterPro" id="IPR036291">
    <property type="entry name" value="NAD(P)-bd_dom_sf"/>
</dbReference>
<dbReference type="RefSeq" id="WP_241039132.1">
    <property type="nucleotide sequence ID" value="NZ_BAAAJF010000055.1"/>
</dbReference>
<dbReference type="PRINTS" id="PR00081">
    <property type="entry name" value="GDHRDH"/>
</dbReference>
<dbReference type="Pfam" id="PF00106">
    <property type="entry name" value="adh_short"/>
    <property type="match status" value="1"/>
</dbReference>
<evidence type="ECO:0000256" key="2">
    <source>
        <dbReference type="ARBA" id="ARBA00023002"/>
    </source>
</evidence>
<evidence type="ECO:0000256" key="1">
    <source>
        <dbReference type="ARBA" id="ARBA00006484"/>
    </source>
</evidence>
<dbReference type="EMBL" id="JAKXMK010000019">
    <property type="protein sequence ID" value="MCH6168496.1"/>
    <property type="molecule type" value="Genomic_DNA"/>
</dbReference>
<comment type="caution">
    <text evidence="4">The sequence shown here is derived from an EMBL/GenBank/DDBJ whole genome shotgun (WGS) entry which is preliminary data.</text>
</comment>